<dbReference type="GO" id="GO:0030692">
    <property type="term" value="C:Noc4p-Nop14p complex"/>
    <property type="evidence" value="ECO:0007669"/>
    <property type="project" value="TreeGrafter"/>
</dbReference>
<dbReference type="PANTHER" id="PTHR12455">
    <property type="entry name" value="NUCLEOLAR COMPLEX PROTEIN 4"/>
    <property type="match status" value="1"/>
</dbReference>
<feature type="domain" description="CCAAT-binding factor" evidence="2">
    <location>
        <begin position="327"/>
        <end position="474"/>
    </location>
</feature>
<protein>
    <submittedName>
        <fullName evidence="3">CIC11C00000005209</fullName>
    </submittedName>
</protein>
<dbReference type="InterPro" id="IPR027193">
    <property type="entry name" value="Noc4"/>
</dbReference>
<dbReference type="OrthoDB" id="10263185at2759"/>
<evidence type="ECO:0000313" key="3">
    <source>
        <dbReference type="EMBL" id="SGZ55323.1"/>
    </source>
</evidence>
<reference evidence="3 4" key="1">
    <citation type="submission" date="2016-10" db="EMBL/GenBank/DDBJ databases">
        <authorList>
            <person name="de Groot N.N."/>
        </authorList>
    </citation>
    <scope>NUCLEOTIDE SEQUENCE [LARGE SCALE GENOMIC DNA]</scope>
    <source>
        <strain evidence="3 4">CBS 141442</strain>
    </source>
</reference>
<evidence type="ECO:0000313" key="4">
    <source>
        <dbReference type="Proteomes" id="UP000182334"/>
    </source>
</evidence>
<sequence>MAKRKSAGGAKAASKKTKTVPVEEFRLSESEITTLGSDVMDKSNFNSLVPLLGELDKCCSILAKKEDDKVEETGRLVGVTLFKCFQKIIADKTMENSRDEKQQLVAKWIADKYTKYKTVLAKLVREKLSFELSLQLDALDIFLGLVQAESVKEFAVDLYQQLVEALLLSENGQILGDLSSDNFLILEFLEKFGKYWDLQTYFFEETLVQKISQWADFDAEKKNLVFSNYLTIIRNGLLYVPDRETLHECPLWISGQLPPSAYKPSFKARYQQCLFAIMKLTDLTAAHYKALLLILHKRIIPFMGVPASLMDFLTDAYDQEEDEIVPILALNSLWELIKNYNLEYPDFYTKLYSLLTPSILYTRYRSRFFRLCDLFLSSTHLSANLVASFIKRLARLSLSASAPGVVIVIPFVYNLLKRHPTCMVLLQNLEVTSEYKDTFDNEEVDPLKTKAMGSSLWELETLMSHYHPNVATLAKIFGEPFRKPSYNLEDFLDWSYISLYDSEKNRKYKGMASLEYEEWDTIYGDSDKAYMKGWEL</sequence>
<comment type="similarity">
    <text evidence="1">Belongs to the CBF/MAK21 family.</text>
</comment>
<keyword evidence="4" id="KW-1185">Reference proteome</keyword>
<dbReference type="STRING" id="45354.A0A1L0BVM4"/>
<proteinExistence type="inferred from homology"/>
<dbReference type="Pfam" id="PF03914">
    <property type="entry name" value="CBF"/>
    <property type="match status" value="1"/>
</dbReference>
<dbReference type="InterPro" id="IPR005612">
    <property type="entry name" value="CCAAT-binding_factor"/>
</dbReference>
<evidence type="ECO:0000259" key="2">
    <source>
        <dbReference type="Pfam" id="PF03914"/>
    </source>
</evidence>
<dbReference type="Proteomes" id="UP000182334">
    <property type="component" value="Chromosome V"/>
</dbReference>
<dbReference type="PANTHER" id="PTHR12455:SF0">
    <property type="entry name" value="NUCLEOLAR COMPLEX PROTEIN 4 HOMOLOG"/>
    <property type="match status" value="1"/>
</dbReference>
<dbReference type="EMBL" id="LT635760">
    <property type="protein sequence ID" value="SGZ55323.1"/>
    <property type="molecule type" value="Genomic_DNA"/>
</dbReference>
<dbReference type="GO" id="GO:0042254">
    <property type="term" value="P:ribosome biogenesis"/>
    <property type="evidence" value="ECO:0007669"/>
    <property type="project" value="InterPro"/>
</dbReference>
<dbReference type="GO" id="GO:0032040">
    <property type="term" value="C:small-subunit processome"/>
    <property type="evidence" value="ECO:0007669"/>
    <property type="project" value="TreeGrafter"/>
</dbReference>
<gene>
    <name evidence="3" type="ORF">SAMEA4029010_CIC11G00000005209</name>
</gene>
<organism evidence="3 4">
    <name type="scientific">Sungouiella intermedia</name>
    <dbReference type="NCBI Taxonomy" id="45354"/>
    <lineage>
        <taxon>Eukaryota</taxon>
        <taxon>Fungi</taxon>
        <taxon>Dikarya</taxon>
        <taxon>Ascomycota</taxon>
        <taxon>Saccharomycotina</taxon>
        <taxon>Pichiomycetes</taxon>
        <taxon>Metschnikowiaceae</taxon>
        <taxon>Sungouiella</taxon>
    </lineage>
</organism>
<accession>A0A1L0BVM4</accession>
<dbReference type="AlphaFoldDB" id="A0A1L0BVM4"/>
<evidence type="ECO:0000256" key="1">
    <source>
        <dbReference type="ARBA" id="ARBA00007797"/>
    </source>
</evidence>
<name>A0A1L0BVM4_9ASCO</name>